<dbReference type="InterPro" id="IPR015421">
    <property type="entry name" value="PyrdxlP-dep_Trfase_major"/>
</dbReference>
<evidence type="ECO:0000256" key="5">
    <source>
        <dbReference type="ARBA" id="ARBA00022679"/>
    </source>
</evidence>
<evidence type="ECO:0000313" key="10">
    <source>
        <dbReference type="EMBL" id="OAG36098.1"/>
    </source>
</evidence>
<dbReference type="GO" id="GO:0019265">
    <property type="term" value="P:glycine biosynthetic process, by transamination of glyoxylate"/>
    <property type="evidence" value="ECO:0007669"/>
    <property type="project" value="TreeGrafter"/>
</dbReference>
<keyword evidence="6" id="KW-0663">Pyridoxal phosphate</keyword>
<feature type="compositionally biased region" description="Acidic residues" evidence="8">
    <location>
        <begin position="490"/>
        <end position="500"/>
    </location>
</feature>
<sequence length="750" mass="82881">MDSQIRTSPILLAPGPTEVDPEVLRAMSSFAESHFAQPFCNTFGDVLTMLRRLFQSQDPNAQPFVIGGSGTLGWDFVATNFIEPGEPVLCLCTGYFSDAFEMCLATYGARTKRITVPIGAAPDIHEVEKELKRLRYKALVVTHVDTSTAVLTPLKPLSALLKRVSPETLLVVDGVASVACEEIQFDAWDIDIVVTGSQKAIGCPPGLSIIMVSSRALETAKARKAPANTWYASLARWLPIMQNYEKKQSSYFATPPTQIVHALHASLTSILSRPLEERFEQHRRKSAQVKAVVKALGLTQLTTESEYQANGLTAFWLPDGLSSKELLSRVTEKGFTIVGGMHKEVGHQYVRVGHMGYSVVGEPERHIDCGLKALKEAVAEYYATRSGHVLPGEDREPGGYNLSSGDKAFEASESPKPETGWINVQAVFISPNERDGIKDDTLFTDRQKYILGHFELFGFVGLAHCIYTIWLKEESNANVGNKRKRRSTSDADDDGDDDEIDGGHQSLKKITRGYETGSFSRMLFYLASLSPSATTAFIRGDIPHKLRDPEFQAAKGSHLRCRYTQGGYAVFVAIDSPADSSQMPSQIAPYVGRGLSLNQLRKVLDSMRLYVSTDQLGSYTTEAREGMVVTTSIKTLEGTTSNACIDGLRRNALSILNSGFVDDNLRDAKRKIERVKKLLSFFESRDQEFEEFEAQATQNVADFEALLAPCEESLAEIEAEEEERAKPEDEYLKAQTEMQEITDALDVLSS</sequence>
<reference evidence="10 11" key="1">
    <citation type="submission" date="2016-03" db="EMBL/GenBank/DDBJ databases">
        <title>Draft genome sequence of the Fonsecaea monophora CBS 269.37.</title>
        <authorList>
            <person name="Bombassaro A."/>
            <person name="Vinicius W.A."/>
            <person name="De Hoog S."/>
            <person name="Sun J."/>
            <person name="Souza E.M."/>
            <person name="Raittz R.T."/>
            <person name="Costa F."/>
            <person name="Leao A.C."/>
            <person name="Tadra-Sfeir M.Z."/>
            <person name="Baura V."/>
            <person name="Balsanelli E."/>
            <person name="Pedrosa F.O."/>
            <person name="Moreno L.F."/>
            <person name="Steffens M.B."/>
            <person name="Xi L."/>
            <person name="Bocca A.L."/>
            <person name="Felipe M.S."/>
            <person name="Teixeira M."/>
            <person name="Telles Filho F.Q."/>
            <person name="Azevedo C.M."/>
            <person name="Gomes R."/>
            <person name="Vicente V.A."/>
        </authorList>
    </citation>
    <scope>NUCLEOTIDE SEQUENCE [LARGE SCALE GENOMIC DNA]</scope>
    <source>
        <strain evidence="10 11">CBS 269.37</strain>
    </source>
</reference>
<evidence type="ECO:0000256" key="1">
    <source>
        <dbReference type="ARBA" id="ARBA00001933"/>
    </source>
</evidence>
<evidence type="ECO:0000313" key="11">
    <source>
        <dbReference type="Proteomes" id="UP000077002"/>
    </source>
</evidence>
<dbReference type="InterPro" id="IPR020578">
    <property type="entry name" value="Aminotrans_V_PyrdxlP_BS"/>
</dbReference>
<keyword evidence="5" id="KW-0808">Transferase</keyword>
<dbReference type="GeneID" id="34604854"/>
<dbReference type="Proteomes" id="UP000077002">
    <property type="component" value="Unassembled WGS sequence"/>
</dbReference>
<dbReference type="EMBL" id="LVKK01000100">
    <property type="protein sequence ID" value="OAG36098.1"/>
    <property type="molecule type" value="Genomic_DNA"/>
</dbReference>
<evidence type="ECO:0000256" key="6">
    <source>
        <dbReference type="ARBA" id="ARBA00022898"/>
    </source>
</evidence>
<dbReference type="GO" id="GO:0005777">
    <property type="term" value="C:peroxisome"/>
    <property type="evidence" value="ECO:0007669"/>
    <property type="project" value="TreeGrafter"/>
</dbReference>
<dbReference type="PANTHER" id="PTHR21152:SF24">
    <property type="entry name" value="ALANINE--GLYOXYLATE AMINOTRANSFERASE 1"/>
    <property type="match status" value="1"/>
</dbReference>
<evidence type="ECO:0000256" key="2">
    <source>
        <dbReference type="ARBA" id="ARBA00009236"/>
    </source>
</evidence>
<dbReference type="PANTHER" id="PTHR21152">
    <property type="entry name" value="AMINOTRANSFERASE CLASS V"/>
    <property type="match status" value="1"/>
</dbReference>
<dbReference type="FunFam" id="3.40.640.10:FF:000027">
    <property type="entry name" value="Serine--pyruvate aminotransferase, mitochondrial"/>
    <property type="match status" value="1"/>
</dbReference>
<keyword evidence="11" id="KW-1185">Reference proteome</keyword>
<dbReference type="GO" id="GO:0008453">
    <property type="term" value="F:alanine-glyoxylate transaminase activity"/>
    <property type="evidence" value="ECO:0007669"/>
    <property type="project" value="UniProtKB-EC"/>
</dbReference>
<dbReference type="AlphaFoldDB" id="A0A177EVX3"/>
<feature type="region of interest" description="Disordered" evidence="8">
    <location>
        <begin position="479"/>
        <end position="504"/>
    </location>
</feature>
<comment type="similarity">
    <text evidence="2">Belongs to the class-V pyridoxal-phosphate-dependent aminotransferase family.</text>
</comment>
<evidence type="ECO:0000256" key="7">
    <source>
        <dbReference type="RuleBase" id="RU004504"/>
    </source>
</evidence>
<protein>
    <recommendedName>
        <fullName evidence="3">alanine--glyoxylate transaminase</fullName>
        <ecNumber evidence="3">2.6.1.44</ecNumber>
    </recommendedName>
</protein>
<dbReference type="Gene3D" id="3.90.1150.10">
    <property type="entry name" value="Aspartate Aminotransferase, domain 1"/>
    <property type="match status" value="1"/>
</dbReference>
<dbReference type="PROSITE" id="PS00595">
    <property type="entry name" value="AA_TRANSFER_CLASS_5"/>
    <property type="match status" value="1"/>
</dbReference>
<dbReference type="GO" id="GO:0004760">
    <property type="term" value="F:L-serine-pyruvate transaminase activity"/>
    <property type="evidence" value="ECO:0007669"/>
    <property type="project" value="TreeGrafter"/>
</dbReference>
<dbReference type="Pfam" id="PF00266">
    <property type="entry name" value="Aminotran_5"/>
    <property type="match status" value="1"/>
</dbReference>
<dbReference type="SUPFAM" id="SSF53383">
    <property type="entry name" value="PLP-dependent transferases"/>
    <property type="match status" value="1"/>
</dbReference>
<evidence type="ECO:0000256" key="8">
    <source>
        <dbReference type="SAM" id="MobiDB-lite"/>
    </source>
</evidence>
<dbReference type="OrthoDB" id="7403325at2759"/>
<feature type="domain" description="Aminotransferase class V" evidence="9">
    <location>
        <begin position="12"/>
        <end position="342"/>
    </location>
</feature>
<evidence type="ECO:0000256" key="3">
    <source>
        <dbReference type="ARBA" id="ARBA00013049"/>
    </source>
</evidence>
<comment type="cofactor">
    <cofactor evidence="1 7">
        <name>pyridoxal 5'-phosphate</name>
        <dbReference type="ChEBI" id="CHEBI:597326"/>
    </cofactor>
</comment>
<dbReference type="EC" id="2.6.1.44" evidence="3"/>
<gene>
    <name evidence="10" type="ORF">AYO21_09725</name>
</gene>
<dbReference type="FunFam" id="3.90.1150.10:FF:000049">
    <property type="entry name" value="Alanine-glyoxylate aminotransferase 1"/>
    <property type="match status" value="1"/>
</dbReference>
<name>A0A177EVX3_9EURO</name>
<dbReference type="RefSeq" id="XP_022508050.1">
    <property type="nucleotide sequence ID" value="XM_022659654.1"/>
</dbReference>
<dbReference type="InterPro" id="IPR000192">
    <property type="entry name" value="Aminotrans_V_dom"/>
</dbReference>
<organism evidence="10 11">
    <name type="scientific">Fonsecaea monophora</name>
    <dbReference type="NCBI Taxonomy" id="254056"/>
    <lineage>
        <taxon>Eukaryota</taxon>
        <taxon>Fungi</taxon>
        <taxon>Dikarya</taxon>
        <taxon>Ascomycota</taxon>
        <taxon>Pezizomycotina</taxon>
        <taxon>Eurotiomycetes</taxon>
        <taxon>Chaetothyriomycetidae</taxon>
        <taxon>Chaetothyriales</taxon>
        <taxon>Herpotrichiellaceae</taxon>
        <taxon>Fonsecaea</taxon>
    </lineage>
</organism>
<dbReference type="InterPro" id="IPR015424">
    <property type="entry name" value="PyrdxlP-dep_Trfase"/>
</dbReference>
<accession>A0A177EVX3</accession>
<evidence type="ECO:0000256" key="4">
    <source>
        <dbReference type="ARBA" id="ARBA00022576"/>
    </source>
</evidence>
<evidence type="ECO:0000259" key="9">
    <source>
        <dbReference type="Pfam" id="PF00266"/>
    </source>
</evidence>
<dbReference type="Gene3D" id="3.40.640.10">
    <property type="entry name" value="Type I PLP-dependent aspartate aminotransferase-like (Major domain)"/>
    <property type="match status" value="1"/>
</dbReference>
<feature type="region of interest" description="Disordered" evidence="8">
    <location>
        <begin position="390"/>
        <end position="416"/>
    </location>
</feature>
<comment type="caution">
    <text evidence="10">The sequence shown here is derived from an EMBL/GenBank/DDBJ whole genome shotgun (WGS) entry which is preliminary data.</text>
</comment>
<dbReference type="InterPro" id="IPR015422">
    <property type="entry name" value="PyrdxlP-dep_Trfase_small"/>
</dbReference>
<feature type="compositionally biased region" description="Basic and acidic residues" evidence="8">
    <location>
        <begin position="407"/>
        <end position="416"/>
    </location>
</feature>
<keyword evidence="4" id="KW-0032">Aminotransferase</keyword>
<proteinExistence type="inferred from homology"/>